<dbReference type="EMBL" id="CP002582">
    <property type="protein sequence ID" value="ADZ84379.1"/>
    <property type="molecule type" value="Genomic_DNA"/>
</dbReference>
<reference evidence="3 4" key="1">
    <citation type="journal article" date="2011" name="J. Bacteriol.">
        <title>Complete genome sequence of the cellulose-degrading bacterium Cellulosilyticum lentocellum.</title>
        <authorList>
            <consortium name="US DOE Joint Genome Institute"/>
            <person name="Miller D.A."/>
            <person name="Suen G."/>
            <person name="Bruce D."/>
            <person name="Copeland A."/>
            <person name="Cheng J.F."/>
            <person name="Detter C."/>
            <person name="Goodwin L.A."/>
            <person name="Han C.S."/>
            <person name="Hauser L.J."/>
            <person name="Land M.L."/>
            <person name="Lapidus A."/>
            <person name="Lucas S."/>
            <person name="Meincke L."/>
            <person name="Pitluck S."/>
            <person name="Tapia R."/>
            <person name="Teshima H."/>
            <person name="Woyke T."/>
            <person name="Fox B.G."/>
            <person name="Angert E.R."/>
            <person name="Currie C.R."/>
        </authorList>
    </citation>
    <scope>NUCLEOTIDE SEQUENCE [LARGE SCALE GENOMIC DNA]</scope>
    <source>
        <strain evidence="4">ATCC 49066 / DSM 5427 / NCIMB 11756 / RHM5</strain>
    </source>
</reference>
<dbReference type="Proteomes" id="UP000008467">
    <property type="component" value="Chromosome"/>
</dbReference>
<dbReference type="RefSeq" id="WP_013657672.1">
    <property type="nucleotide sequence ID" value="NC_015275.1"/>
</dbReference>
<dbReference type="STRING" id="642492.Clole_2678"/>
<dbReference type="AlphaFoldDB" id="F2JJ86"/>
<evidence type="ECO:0000313" key="4">
    <source>
        <dbReference type="Proteomes" id="UP000008467"/>
    </source>
</evidence>
<keyword evidence="4" id="KW-1185">Reference proteome</keyword>
<feature type="transmembrane region" description="Helical" evidence="1">
    <location>
        <begin position="12"/>
        <end position="33"/>
    </location>
</feature>
<keyword evidence="1" id="KW-1133">Transmembrane helix</keyword>
<feature type="transmembrane region" description="Helical" evidence="1">
    <location>
        <begin position="117"/>
        <end position="142"/>
    </location>
</feature>
<feature type="transmembrane region" description="Helical" evidence="1">
    <location>
        <begin position="39"/>
        <end position="56"/>
    </location>
</feature>
<feature type="transmembrane region" description="Helical" evidence="1">
    <location>
        <begin position="63"/>
        <end position="80"/>
    </location>
</feature>
<dbReference type="KEGG" id="cle:Clole_2678"/>
<dbReference type="eggNOG" id="ENOG5032W6G">
    <property type="taxonomic scope" value="Bacteria"/>
</dbReference>
<keyword evidence="1" id="KW-0812">Transmembrane</keyword>
<evidence type="ECO:0000313" key="3">
    <source>
        <dbReference type="EMBL" id="ADZ84379.1"/>
    </source>
</evidence>
<evidence type="ECO:0000259" key="2">
    <source>
        <dbReference type="Pfam" id="PF18917"/>
    </source>
</evidence>
<proteinExistence type="predicted"/>
<organism evidence="3 4">
    <name type="scientific">Cellulosilyticum lentocellum (strain ATCC 49066 / DSM 5427 / NCIMB 11756 / RHM5)</name>
    <name type="common">Clostridium lentocellum</name>
    <dbReference type="NCBI Taxonomy" id="642492"/>
    <lineage>
        <taxon>Bacteria</taxon>
        <taxon>Bacillati</taxon>
        <taxon>Bacillota</taxon>
        <taxon>Clostridia</taxon>
        <taxon>Lachnospirales</taxon>
        <taxon>Cellulosilyticaceae</taxon>
        <taxon>Cellulosilyticum</taxon>
    </lineage>
</organism>
<keyword evidence="1" id="KW-0472">Membrane</keyword>
<gene>
    <name evidence="3" type="ordered locus">Clole_2678</name>
</gene>
<dbReference type="HOGENOM" id="CLU_129275_0_0_9"/>
<accession>F2JJ86</accession>
<dbReference type="Pfam" id="PF18917">
    <property type="entry name" value="LiaI-LiaF-like_TM1"/>
    <property type="match status" value="1"/>
</dbReference>
<protein>
    <recommendedName>
        <fullName evidence="2">LiaI-LiaF-like transmembrane region domain-containing protein</fullName>
    </recommendedName>
</protein>
<sequence length="172" mass="19269">MDRTSLQSKKFWGLILLALGIYGILNNFFDFNFFSMSHLWPLFVLIPGLAFEYSYFSTRRAPGVLVPGGILTTLGLLFLFETSTHWFFSAYTWPVYILAPAIGLFQLYLYGGRCKGLLIPVGILTTVAVTCFSSTVLGHFFFFINGSIVWPVALVLIGLFILLGKSDSTKHM</sequence>
<evidence type="ECO:0000256" key="1">
    <source>
        <dbReference type="SAM" id="Phobius"/>
    </source>
</evidence>
<feature type="transmembrane region" description="Helical" evidence="1">
    <location>
        <begin position="86"/>
        <end position="110"/>
    </location>
</feature>
<dbReference type="InterPro" id="IPR043726">
    <property type="entry name" value="LiaI-LiaF-like_TM1"/>
</dbReference>
<feature type="transmembrane region" description="Helical" evidence="1">
    <location>
        <begin position="148"/>
        <end position="164"/>
    </location>
</feature>
<name>F2JJ86_CELLD</name>
<feature type="domain" description="LiaI-LiaF-like transmembrane region" evidence="2">
    <location>
        <begin position="11"/>
        <end position="51"/>
    </location>
</feature>